<dbReference type="Proteomes" id="UP000053097">
    <property type="component" value="Unassembled WGS sequence"/>
</dbReference>
<dbReference type="AlphaFoldDB" id="A0A026WB50"/>
<name>A0A026WB50_OOCBI</name>
<gene>
    <name evidence="1" type="ORF">X777_08929</name>
</gene>
<accession>A0A026WB50</accession>
<organism evidence="1 2">
    <name type="scientific">Ooceraea biroi</name>
    <name type="common">Clonal raider ant</name>
    <name type="synonym">Cerapachys biroi</name>
    <dbReference type="NCBI Taxonomy" id="2015173"/>
    <lineage>
        <taxon>Eukaryota</taxon>
        <taxon>Metazoa</taxon>
        <taxon>Ecdysozoa</taxon>
        <taxon>Arthropoda</taxon>
        <taxon>Hexapoda</taxon>
        <taxon>Insecta</taxon>
        <taxon>Pterygota</taxon>
        <taxon>Neoptera</taxon>
        <taxon>Endopterygota</taxon>
        <taxon>Hymenoptera</taxon>
        <taxon>Apocrita</taxon>
        <taxon>Aculeata</taxon>
        <taxon>Formicoidea</taxon>
        <taxon>Formicidae</taxon>
        <taxon>Dorylinae</taxon>
        <taxon>Ooceraea</taxon>
    </lineage>
</organism>
<reference evidence="1 2" key="1">
    <citation type="journal article" date="2014" name="Curr. Biol.">
        <title>The genome of the clonal raider ant Cerapachys biroi.</title>
        <authorList>
            <person name="Oxley P.R."/>
            <person name="Ji L."/>
            <person name="Fetter-Pruneda I."/>
            <person name="McKenzie S.K."/>
            <person name="Li C."/>
            <person name="Hu H."/>
            <person name="Zhang G."/>
            <person name="Kronauer D.J."/>
        </authorList>
    </citation>
    <scope>NUCLEOTIDE SEQUENCE [LARGE SCALE GENOMIC DNA]</scope>
</reference>
<protein>
    <submittedName>
        <fullName evidence="1">Uncharacterized protein</fullName>
    </submittedName>
</protein>
<keyword evidence="2" id="KW-1185">Reference proteome</keyword>
<evidence type="ECO:0000313" key="2">
    <source>
        <dbReference type="Proteomes" id="UP000053097"/>
    </source>
</evidence>
<sequence length="50" mass="5932">MRIQFVDRALRQECVKNESPLHIHRLSSLRGYTFMYAEEIVMFANSGVMR</sequence>
<evidence type="ECO:0000313" key="1">
    <source>
        <dbReference type="EMBL" id="EZA52259.1"/>
    </source>
</evidence>
<proteinExistence type="predicted"/>
<dbReference type="EMBL" id="KK107347">
    <property type="protein sequence ID" value="EZA52259.1"/>
    <property type="molecule type" value="Genomic_DNA"/>
</dbReference>